<dbReference type="EMBL" id="MU266463">
    <property type="protein sequence ID" value="KAH7923092.1"/>
    <property type="molecule type" value="Genomic_DNA"/>
</dbReference>
<organism evidence="1 2">
    <name type="scientific">Leucogyrophana mollusca</name>
    <dbReference type="NCBI Taxonomy" id="85980"/>
    <lineage>
        <taxon>Eukaryota</taxon>
        <taxon>Fungi</taxon>
        <taxon>Dikarya</taxon>
        <taxon>Basidiomycota</taxon>
        <taxon>Agaricomycotina</taxon>
        <taxon>Agaricomycetes</taxon>
        <taxon>Agaricomycetidae</taxon>
        <taxon>Boletales</taxon>
        <taxon>Boletales incertae sedis</taxon>
        <taxon>Leucogyrophana</taxon>
    </lineage>
</organism>
<reference evidence="1" key="1">
    <citation type="journal article" date="2021" name="New Phytol.">
        <title>Evolutionary innovations through gain and loss of genes in the ectomycorrhizal Boletales.</title>
        <authorList>
            <person name="Wu G."/>
            <person name="Miyauchi S."/>
            <person name="Morin E."/>
            <person name="Kuo A."/>
            <person name="Drula E."/>
            <person name="Varga T."/>
            <person name="Kohler A."/>
            <person name="Feng B."/>
            <person name="Cao Y."/>
            <person name="Lipzen A."/>
            <person name="Daum C."/>
            <person name="Hundley H."/>
            <person name="Pangilinan J."/>
            <person name="Johnson J."/>
            <person name="Barry K."/>
            <person name="LaButti K."/>
            <person name="Ng V."/>
            <person name="Ahrendt S."/>
            <person name="Min B."/>
            <person name="Choi I.G."/>
            <person name="Park H."/>
            <person name="Plett J.M."/>
            <person name="Magnuson J."/>
            <person name="Spatafora J.W."/>
            <person name="Nagy L.G."/>
            <person name="Henrissat B."/>
            <person name="Grigoriev I.V."/>
            <person name="Yang Z.L."/>
            <person name="Xu J."/>
            <person name="Martin F.M."/>
        </authorList>
    </citation>
    <scope>NUCLEOTIDE SEQUENCE</scope>
    <source>
        <strain evidence="1">KUC20120723A-06</strain>
    </source>
</reference>
<sequence length="111" mass="12413">MQDHLSSRVNSARLPQFVGQTVRLACKVLRFQADTAIVEASDGGQVEIRLPKDHNMAATYVEVIGTVLDATSIKMLGCVNLDGELDMKLVNDVVELTFDPRFRKMFVRMET</sequence>
<comment type="caution">
    <text evidence="1">The sequence shown here is derived from an EMBL/GenBank/DDBJ whole genome shotgun (WGS) entry which is preliminary data.</text>
</comment>
<proteinExistence type="predicted"/>
<evidence type="ECO:0000313" key="2">
    <source>
        <dbReference type="Proteomes" id="UP000790709"/>
    </source>
</evidence>
<gene>
    <name evidence="1" type="ORF">BV22DRAFT_1093523</name>
</gene>
<protein>
    <submittedName>
        <fullName evidence="1">Replication factor A protein 3</fullName>
    </submittedName>
</protein>
<dbReference type="Proteomes" id="UP000790709">
    <property type="component" value="Unassembled WGS sequence"/>
</dbReference>
<accession>A0ACB8BBM1</accession>
<keyword evidence="2" id="KW-1185">Reference proteome</keyword>
<evidence type="ECO:0000313" key="1">
    <source>
        <dbReference type="EMBL" id="KAH7923092.1"/>
    </source>
</evidence>
<name>A0ACB8BBM1_9AGAM</name>